<dbReference type="GO" id="GO:0044781">
    <property type="term" value="P:bacterial-type flagellum organization"/>
    <property type="evidence" value="ECO:0007669"/>
    <property type="project" value="UniProtKB-KW"/>
</dbReference>
<dbReference type="Pfam" id="PF04316">
    <property type="entry name" value="FlgM"/>
    <property type="match status" value="1"/>
</dbReference>
<keyword evidence="6" id="KW-0804">Transcription</keyword>
<dbReference type="EMBL" id="LFZW01000001">
    <property type="protein sequence ID" value="KMY51852.1"/>
    <property type="molecule type" value="Genomic_DNA"/>
</dbReference>
<keyword evidence="9" id="KW-0282">Flagellum</keyword>
<dbReference type="RefSeq" id="WP_049683201.1">
    <property type="nucleotide sequence ID" value="NZ_LFZW01000001.1"/>
</dbReference>
<sequence length="89" mass="9979">MKINQFGPSGVNPYNRQQHKVDSVKISSAKATDKIEISATAKELQQTSQIPAQRQAKVDELKAQYEAGNYKMNAEDTAKSILDYYSKNK</sequence>
<feature type="domain" description="Anti-sigma-28 factor FlgM C-terminal" evidence="8">
    <location>
        <begin position="33"/>
        <end position="83"/>
    </location>
</feature>
<name>A0A0K9H007_9BACI</name>
<reference evidence="10" key="1">
    <citation type="submission" date="2015-07" db="EMBL/GenBank/DDBJ databases">
        <title>Genome sequencing project for genomic taxonomy and phylogenomics of Bacillus-like bacteria.</title>
        <authorList>
            <person name="Liu B."/>
            <person name="Wang J."/>
            <person name="Zhu Y."/>
            <person name="Liu G."/>
            <person name="Chen Q."/>
            <person name="Chen Z."/>
            <person name="Lan J."/>
            <person name="Che J."/>
            <person name="Ge C."/>
            <person name="Shi H."/>
            <person name="Pan Z."/>
            <person name="Liu X."/>
        </authorList>
    </citation>
    <scope>NUCLEOTIDE SEQUENCE [LARGE SCALE GENOMIC DNA]</scope>
    <source>
        <strain evidence="10">FJAT-27997</strain>
    </source>
</reference>
<dbReference type="Gene3D" id="6.10.140.30">
    <property type="entry name" value="Anti-sigma-28 factor FlgM"/>
    <property type="match status" value="1"/>
</dbReference>
<dbReference type="Proteomes" id="UP000037146">
    <property type="component" value="Unassembled WGS sequence"/>
</dbReference>
<dbReference type="AlphaFoldDB" id="A0A0K9H007"/>
<keyword evidence="3" id="KW-0678">Repressor</keyword>
<evidence type="ECO:0000256" key="6">
    <source>
        <dbReference type="ARBA" id="ARBA00023163"/>
    </source>
</evidence>
<dbReference type="InterPro" id="IPR007412">
    <property type="entry name" value="FlgM"/>
</dbReference>
<evidence type="ECO:0000313" key="10">
    <source>
        <dbReference type="Proteomes" id="UP000037146"/>
    </source>
</evidence>
<dbReference type="PATRIC" id="fig|1679170.3.peg.4937"/>
<evidence type="ECO:0000313" key="9">
    <source>
        <dbReference type="EMBL" id="KMY51852.1"/>
    </source>
</evidence>
<evidence type="ECO:0000259" key="8">
    <source>
        <dbReference type="Pfam" id="PF04316"/>
    </source>
</evidence>
<keyword evidence="10" id="KW-1185">Reference proteome</keyword>
<feature type="region of interest" description="Disordered" evidence="7">
    <location>
        <begin position="1"/>
        <end position="23"/>
    </location>
</feature>
<keyword evidence="9" id="KW-0969">Cilium</keyword>
<dbReference type="STRING" id="1679170.AC625_21890"/>
<evidence type="ECO:0000256" key="4">
    <source>
        <dbReference type="ARBA" id="ARBA00022795"/>
    </source>
</evidence>
<dbReference type="InterPro" id="IPR031316">
    <property type="entry name" value="FlgM_C"/>
</dbReference>
<proteinExistence type="inferred from homology"/>
<dbReference type="GO" id="GO:0045892">
    <property type="term" value="P:negative regulation of DNA-templated transcription"/>
    <property type="evidence" value="ECO:0007669"/>
    <property type="project" value="InterPro"/>
</dbReference>
<protein>
    <recommendedName>
        <fullName evidence="2">Negative regulator of flagellin synthesis</fullName>
    </recommendedName>
</protein>
<dbReference type="OrthoDB" id="2991036at2"/>
<comment type="caution">
    <text evidence="9">The sequence shown here is derived from an EMBL/GenBank/DDBJ whole genome shotgun (WGS) entry which is preliminary data.</text>
</comment>
<evidence type="ECO:0000256" key="5">
    <source>
        <dbReference type="ARBA" id="ARBA00023015"/>
    </source>
</evidence>
<keyword evidence="4" id="KW-1005">Bacterial flagellum biogenesis</keyword>
<dbReference type="SUPFAM" id="SSF101498">
    <property type="entry name" value="Anti-sigma factor FlgM"/>
    <property type="match status" value="1"/>
</dbReference>
<evidence type="ECO:0000256" key="3">
    <source>
        <dbReference type="ARBA" id="ARBA00022491"/>
    </source>
</evidence>
<evidence type="ECO:0000256" key="2">
    <source>
        <dbReference type="ARBA" id="ARBA00017823"/>
    </source>
</evidence>
<keyword evidence="5" id="KW-0805">Transcription regulation</keyword>
<evidence type="ECO:0000256" key="7">
    <source>
        <dbReference type="SAM" id="MobiDB-lite"/>
    </source>
</evidence>
<gene>
    <name evidence="9" type="ORF">AC625_21890</name>
</gene>
<comment type="similarity">
    <text evidence="1">Belongs to the FlgM family.</text>
</comment>
<keyword evidence="9" id="KW-0966">Cell projection</keyword>
<accession>A0A0K9H007</accession>
<dbReference type="NCBIfam" id="TIGR03824">
    <property type="entry name" value="FlgM_jcvi"/>
    <property type="match status" value="1"/>
</dbReference>
<dbReference type="InterPro" id="IPR035890">
    <property type="entry name" value="Anti-sigma-28_factor_FlgM_sf"/>
</dbReference>
<organism evidence="9 10">
    <name type="scientific">Peribacillus loiseleuriae</name>
    <dbReference type="NCBI Taxonomy" id="1679170"/>
    <lineage>
        <taxon>Bacteria</taxon>
        <taxon>Bacillati</taxon>
        <taxon>Bacillota</taxon>
        <taxon>Bacilli</taxon>
        <taxon>Bacillales</taxon>
        <taxon>Bacillaceae</taxon>
        <taxon>Peribacillus</taxon>
    </lineage>
</organism>
<evidence type="ECO:0000256" key="1">
    <source>
        <dbReference type="ARBA" id="ARBA00005322"/>
    </source>
</evidence>